<name>X0WMR7_9ZZZZ</name>
<dbReference type="Gene3D" id="1.10.10.10">
    <property type="entry name" value="Winged helix-like DNA-binding domain superfamily/Winged helix DNA-binding domain"/>
    <property type="match status" value="1"/>
</dbReference>
<gene>
    <name evidence="2" type="ORF">S01H1_51611</name>
</gene>
<dbReference type="AlphaFoldDB" id="X0WMR7"/>
<sequence>MEIDKIIHEPARLRIMMILAGLEQADFNFLLTTLSLTRGNLSRHMEKLESAAYLKVKKSFKGKVPNTSYQLTRKGSKALAQYWENLDAVRQLGQS</sequence>
<evidence type="ECO:0000259" key="1">
    <source>
        <dbReference type="Pfam" id="PF13601"/>
    </source>
</evidence>
<reference evidence="2" key="1">
    <citation type="journal article" date="2014" name="Front. Microbiol.">
        <title>High frequency of phylogenetically diverse reductive dehalogenase-homologous genes in deep subseafloor sedimentary metagenomes.</title>
        <authorList>
            <person name="Kawai M."/>
            <person name="Futagami T."/>
            <person name="Toyoda A."/>
            <person name="Takaki Y."/>
            <person name="Nishi S."/>
            <person name="Hori S."/>
            <person name="Arai W."/>
            <person name="Tsubouchi T."/>
            <person name="Morono Y."/>
            <person name="Uchiyama I."/>
            <person name="Ito T."/>
            <person name="Fujiyama A."/>
            <person name="Inagaki F."/>
            <person name="Takami H."/>
        </authorList>
    </citation>
    <scope>NUCLEOTIDE SEQUENCE</scope>
    <source>
        <strain evidence="2">Expedition CK06-06</strain>
    </source>
</reference>
<dbReference type="InterPro" id="IPR027395">
    <property type="entry name" value="WH_DNA-bd_dom"/>
</dbReference>
<comment type="caution">
    <text evidence="2">The sequence shown here is derived from an EMBL/GenBank/DDBJ whole genome shotgun (WGS) entry which is preliminary data.</text>
</comment>
<evidence type="ECO:0000313" key="2">
    <source>
        <dbReference type="EMBL" id="GAG24507.1"/>
    </source>
</evidence>
<dbReference type="InterPro" id="IPR036388">
    <property type="entry name" value="WH-like_DNA-bd_sf"/>
</dbReference>
<accession>X0WMR7</accession>
<proteinExistence type="predicted"/>
<dbReference type="PANTHER" id="PTHR37318">
    <property type="entry name" value="BSL7504 PROTEIN"/>
    <property type="match status" value="1"/>
</dbReference>
<protein>
    <recommendedName>
        <fullName evidence="1">Winged helix DNA-binding domain-containing protein</fullName>
    </recommendedName>
</protein>
<dbReference type="EMBL" id="BARS01033308">
    <property type="protein sequence ID" value="GAG24507.1"/>
    <property type="molecule type" value="Genomic_DNA"/>
</dbReference>
<dbReference type="SUPFAM" id="SSF46785">
    <property type="entry name" value="Winged helix' DNA-binding domain"/>
    <property type="match status" value="1"/>
</dbReference>
<dbReference type="InterPro" id="IPR036390">
    <property type="entry name" value="WH_DNA-bd_sf"/>
</dbReference>
<dbReference type="PANTHER" id="PTHR37318:SF1">
    <property type="entry name" value="BSL7504 PROTEIN"/>
    <property type="match status" value="1"/>
</dbReference>
<feature type="domain" description="Winged helix DNA-binding" evidence="1">
    <location>
        <begin position="12"/>
        <end position="88"/>
    </location>
</feature>
<dbReference type="Pfam" id="PF13601">
    <property type="entry name" value="HTH_34"/>
    <property type="match status" value="1"/>
</dbReference>
<organism evidence="2">
    <name type="scientific">marine sediment metagenome</name>
    <dbReference type="NCBI Taxonomy" id="412755"/>
    <lineage>
        <taxon>unclassified sequences</taxon>
        <taxon>metagenomes</taxon>
        <taxon>ecological metagenomes</taxon>
    </lineage>
</organism>